<organism evidence="1 2">
    <name type="scientific">Microcoleus anatoxicus PTRS2</name>
    <dbReference type="NCBI Taxonomy" id="2705321"/>
    <lineage>
        <taxon>Bacteria</taxon>
        <taxon>Bacillati</taxon>
        <taxon>Cyanobacteriota</taxon>
        <taxon>Cyanophyceae</taxon>
        <taxon>Oscillatoriophycideae</taxon>
        <taxon>Oscillatoriales</taxon>
        <taxon>Microcoleaceae</taxon>
        <taxon>Microcoleus</taxon>
        <taxon>Microcoleus anatoxicus</taxon>
    </lineage>
</organism>
<evidence type="ECO:0000313" key="1">
    <source>
        <dbReference type="EMBL" id="MEK0187832.1"/>
    </source>
</evidence>
<sequence length="113" mass="12786">MTVREELIHEIEQASDDILQVLLSFLRQTRLSQSEPSLSIDLAEISSAGLTAQKHYPLRGMPLVIAEDFDEPMEVPQLIDRIAKIMENENVGLNNLLSGLEAEREAIWQEKQS</sequence>
<name>A0ABU8YU24_9CYAN</name>
<protein>
    <recommendedName>
        <fullName evidence="3">DUF2281 domain-containing protein</fullName>
    </recommendedName>
</protein>
<evidence type="ECO:0008006" key="3">
    <source>
        <dbReference type="Google" id="ProtNLM"/>
    </source>
</evidence>
<dbReference type="Proteomes" id="UP001384579">
    <property type="component" value="Unassembled WGS sequence"/>
</dbReference>
<keyword evidence="2" id="KW-1185">Reference proteome</keyword>
<accession>A0ABU8YU24</accession>
<dbReference type="EMBL" id="JBBLXS010000449">
    <property type="protein sequence ID" value="MEK0187832.1"/>
    <property type="molecule type" value="Genomic_DNA"/>
</dbReference>
<gene>
    <name evidence="1" type="ORF">WMG39_23765</name>
</gene>
<evidence type="ECO:0000313" key="2">
    <source>
        <dbReference type="Proteomes" id="UP001384579"/>
    </source>
</evidence>
<comment type="caution">
    <text evidence="1">The sequence shown here is derived from an EMBL/GenBank/DDBJ whole genome shotgun (WGS) entry which is preliminary data.</text>
</comment>
<reference evidence="1 2" key="1">
    <citation type="journal article" date="2020" name="Harmful Algae">
        <title>Molecular and morphological characterization of a novel dihydroanatoxin-a producing Microcoleus species (cyanobacteria) from the Russian River, California, USA.</title>
        <authorList>
            <person name="Conklin K.Y."/>
            <person name="Stancheva R."/>
            <person name="Otten T.G."/>
            <person name="Fadness R."/>
            <person name="Boyer G.L."/>
            <person name="Read B."/>
            <person name="Zhang X."/>
            <person name="Sheath R.G."/>
        </authorList>
    </citation>
    <scope>NUCLEOTIDE SEQUENCE [LARGE SCALE GENOMIC DNA]</scope>
    <source>
        <strain evidence="1 2">PTRS2</strain>
    </source>
</reference>
<dbReference type="RefSeq" id="WP_340521531.1">
    <property type="nucleotide sequence ID" value="NZ_JBBLXS010000449.1"/>
</dbReference>
<proteinExistence type="predicted"/>